<sequence>MTFPREAFTAHGGCACKALRYRVAVPDLDSRAPAPGLLPGMQSDEDVRLPETTVCHCNDCRRASGQLAAYGVLFEKAHVQVSAITRAMAEAADAGVPADDDDDKRNWIPAAALFDDQAGLGDELCVSVYKSSPRRHKAFCPRCGVAIGHVAGKGTVPPEWGWPDTMAVVTATMDREVLEREWWRPERATWTACGIPWVRDAVRGGVAGVVEHPLAFRDKVMGEDIAQQVEMLKALGENINVTIAK</sequence>
<accession>A0AB34FQ58</accession>
<name>A0AB34FQ58_9HYPO</name>
<gene>
    <name evidence="1" type="ORF">O9K51_04920</name>
</gene>
<dbReference type="PANTHER" id="PTHR33337:SF40">
    <property type="entry name" value="CENP-V_GFA DOMAIN-CONTAINING PROTEIN-RELATED"/>
    <property type="match status" value="1"/>
</dbReference>
<dbReference type="AlphaFoldDB" id="A0AB34FQ58"/>
<evidence type="ECO:0000313" key="2">
    <source>
        <dbReference type="Proteomes" id="UP001163105"/>
    </source>
</evidence>
<proteinExistence type="predicted"/>
<keyword evidence="2" id="KW-1185">Reference proteome</keyword>
<dbReference type="InterPro" id="IPR011057">
    <property type="entry name" value="Mss4-like_sf"/>
</dbReference>
<evidence type="ECO:0000313" key="1">
    <source>
        <dbReference type="EMBL" id="KAJ6441372.1"/>
    </source>
</evidence>
<dbReference type="PANTHER" id="PTHR33337">
    <property type="entry name" value="GFA DOMAIN-CONTAINING PROTEIN"/>
    <property type="match status" value="1"/>
</dbReference>
<dbReference type="EMBL" id="JAQHRD010000004">
    <property type="protein sequence ID" value="KAJ6441372.1"/>
    <property type="molecule type" value="Genomic_DNA"/>
</dbReference>
<protein>
    <submittedName>
        <fullName evidence="1">Glutathione-dependent formaldehyde-activating enzyme domain-containing protein</fullName>
    </submittedName>
</protein>
<comment type="caution">
    <text evidence="1">The sequence shown here is derived from an EMBL/GenBank/DDBJ whole genome shotgun (WGS) entry which is preliminary data.</text>
</comment>
<organism evidence="1 2">
    <name type="scientific">Purpureocillium lavendulum</name>
    <dbReference type="NCBI Taxonomy" id="1247861"/>
    <lineage>
        <taxon>Eukaryota</taxon>
        <taxon>Fungi</taxon>
        <taxon>Dikarya</taxon>
        <taxon>Ascomycota</taxon>
        <taxon>Pezizomycotina</taxon>
        <taxon>Sordariomycetes</taxon>
        <taxon>Hypocreomycetidae</taxon>
        <taxon>Hypocreales</taxon>
        <taxon>Ophiocordycipitaceae</taxon>
        <taxon>Purpureocillium</taxon>
    </lineage>
</organism>
<dbReference type="Gene3D" id="3.90.1590.10">
    <property type="entry name" value="glutathione-dependent formaldehyde- activating enzyme (gfa)"/>
    <property type="match status" value="1"/>
</dbReference>
<reference evidence="1" key="1">
    <citation type="submission" date="2023-01" db="EMBL/GenBank/DDBJ databases">
        <title>The growth and conidiation of Purpureocillium lavendulum are regulated by nitrogen source and histone H3K14 acetylation.</title>
        <authorList>
            <person name="Tang P."/>
            <person name="Han J."/>
            <person name="Zhang C."/>
            <person name="Tang P."/>
            <person name="Qi F."/>
            <person name="Zhang K."/>
            <person name="Liang L."/>
        </authorList>
    </citation>
    <scope>NUCLEOTIDE SEQUENCE</scope>
    <source>
        <strain evidence="1">YMF1.00683</strain>
    </source>
</reference>
<dbReference type="Proteomes" id="UP001163105">
    <property type="component" value="Unassembled WGS sequence"/>
</dbReference>
<dbReference type="SUPFAM" id="SSF51316">
    <property type="entry name" value="Mss4-like"/>
    <property type="match status" value="1"/>
</dbReference>